<proteinExistence type="predicted"/>
<dbReference type="InterPro" id="IPR028994">
    <property type="entry name" value="Integrin_alpha_N"/>
</dbReference>
<organism evidence="3 4">
    <name type="scientific">Hymenobacter luteus</name>
    <dbReference type="NCBI Taxonomy" id="1411122"/>
    <lineage>
        <taxon>Bacteria</taxon>
        <taxon>Pseudomonadati</taxon>
        <taxon>Bacteroidota</taxon>
        <taxon>Cytophagia</taxon>
        <taxon>Cytophagales</taxon>
        <taxon>Hymenobacteraceae</taxon>
        <taxon>Hymenobacter</taxon>
    </lineage>
</organism>
<evidence type="ECO:0000256" key="2">
    <source>
        <dbReference type="SAM" id="SignalP"/>
    </source>
</evidence>
<sequence length="222" mass="23077">MFTSSFSRLLLVTGVAAAALTACDSTRPVASESSAESVPVSPTVDETDVSFNREVTQGDYRFAVKTYGSQEPRVISIRSYRGTAQTIDPLRLEVNGAVTNIASGDLNGNGKPELYVMTDNKRANGGLYAFEFGERGYTPITAPGTPGGTAGSGYSGQDSYQISGNKLVRTFPVTSSTATASATTSGTTTAGSTTSAASTRTVEYTLDSSGKLVMGQSMDARP</sequence>
<feature type="chain" id="PRO_5031440000" description="VCBS repeat-containing protein" evidence="2">
    <location>
        <begin position="19"/>
        <end position="222"/>
    </location>
</feature>
<dbReference type="RefSeq" id="WP_183404221.1">
    <property type="nucleotide sequence ID" value="NZ_JACHGG010000003.1"/>
</dbReference>
<protein>
    <recommendedName>
        <fullName evidence="5">VCBS repeat-containing protein</fullName>
    </recommendedName>
</protein>
<gene>
    <name evidence="3" type="ORF">HNQ93_002167</name>
</gene>
<evidence type="ECO:0008006" key="5">
    <source>
        <dbReference type="Google" id="ProtNLM"/>
    </source>
</evidence>
<name>A0A7W9T0G8_9BACT</name>
<evidence type="ECO:0000313" key="3">
    <source>
        <dbReference type="EMBL" id="MBB6059307.1"/>
    </source>
</evidence>
<dbReference type="EMBL" id="JACHGG010000003">
    <property type="protein sequence ID" value="MBB6059307.1"/>
    <property type="molecule type" value="Genomic_DNA"/>
</dbReference>
<reference evidence="3 4" key="1">
    <citation type="submission" date="2020-08" db="EMBL/GenBank/DDBJ databases">
        <title>Genomic Encyclopedia of Type Strains, Phase IV (KMG-IV): sequencing the most valuable type-strain genomes for metagenomic binning, comparative biology and taxonomic classification.</title>
        <authorList>
            <person name="Goeker M."/>
        </authorList>
    </citation>
    <scope>NUCLEOTIDE SEQUENCE [LARGE SCALE GENOMIC DNA]</scope>
    <source>
        <strain evidence="3 4">DSM 26718</strain>
    </source>
</reference>
<dbReference type="AlphaFoldDB" id="A0A7W9T0G8"/>
<evidence type="ECO:0000313" key="4">
    <source>
        <dbReference type="Proteomes" id="UP000532746"/>
    </source>
</evidence>
<accession>A0A7W9T0G8</accession>
<dbReference type="SUPFAM" id="SSF69318">
    <property type="entry name" value="Integrin alpha N-terminal domain"/>
    <property type="match status" value="1"/>
</dbReference>
<keyword evidence="2" id="KW-0732">Signal</keyword>
<keyword evidence="4" id="KW-1185">Reference proteome</keyword>
<comment type="caution">
    <text evidence="3">The sequence shown here is derived from an EMBL/GenBank/DDBJ whole genome shotgun (WGS) entry which is preliminary data.</text>
</comment>
<evidence type="ECO:0000256" key="1">
    <source>
        <dbReference type="SAM" id="MobiDB-lite"/>
    </source>
</evidence>
<dbReference type="Proteomes" id="UP000532746">
    <property type="component" value="Unassembled WGS sequence"/>
</dbReference>
<feature type="region of interest" description="Disordered" evidence="1">
    <location>
        <begin position="175"/>
        <end position="197"/>
    </location>
</feature>
<feature type="signal peptide" evidence="2">
    <location>
        <begin position="1"/>
        <end position="18"/>
    </location>
</feature>